<dbReference type="InterPro" id="IPR029068">
    <property type="entry name" value="Glyas_Bleomycin-R_OHBP_Dase"/>
</dbReference>
<evidence type="ECO:0000313" key="1">
    <source>
        <dbReference type="EMBL" id="KJL47601.1"/>
    </source>
</evidence>
<organism evidence="1 2">
    <name type="scientific">Microbacterium hydrocarbonoxydans</name>
    <dbReference type="NCBI Taxonomy" id="273678"/>
    <lineage>
        <taxon>Bacteria</taxon>
        <taxon>Bacillati</taxon>
        <taxon>Actinomycetota</taxon>
        <taxon>Actinomycetes</taxon>
        <taxon>Micrococcales</taxon>
        <taxon>Microbacteriaceae</taxon>
        <taxon>Microbacterium</taxon>
    </lineage>
</organism>
<dbReference type="Proteomes" id="UP000033900">
    <property type="component" value="Unassembled WGS sequence"/>
</dbReference>
<dbReference type="PANTHER" id="PTHR36503:SF1">
    <property type="entry name" value="BLR2520 PROTEIN"/>
    <property type="match status" value="1"/>
</dbReference>
<dbReference type="SUPFAM" id="SSF54593">
    <property type="entry name" value="Glyoxalase/Bleomycin resistance protein/Dihydroxybiphenyl dioxygenase"/>
    <property type="match status" value="1"/>
</dbReference>
<dbReference type="PATRIC" id="fig|273678.4.peg.2401"/>
<dbReference type="PANTHER" id="PTHR36503">
    <property type="entry name" value="BLR2520 PROTEIN"/>
    <property type="match status" value="1"/>
</dbReference>
<name>A0A0M2HLN2_9MICO</name>
<accession>A0A0M2HLN2</accession>
<keyword evidence="2" id="KW-1185">Reference proteome</keyword>
<dbReference type="STRING" id="273678.RS84_02399"/>
<comment type="caution">
    <text evidence="1">The sequence shown here is derived from an EMBL/GenBank/DDBJ whole genome shotgun (WGS) entry which is preliminary data.</text>
</comment>
<protein>
    <submittedName>
        <fullName evidence="1">Glyoxalase-like domain protein</fullName>
    </submittedName>
</protein>
<dbReference type="OrthoDB" id="4825162at2"/>
<dbReference type="AlphaFoldDB" id="A0A0M2HLN2"/>
<dbReference type="Gene3D" id="3.10.180.10">
    <property type="entry name" value="2,3-Dihydroxybiphenyl 1,2-Dioxygenase, domain 1"/>
    <property type="match status" value="2"/>
</dbReference>
<sequence length="209" mass="21406">MNSAIDSLTLDVPDTAAAQAFYDEAFGLGERLRFRTADAASSGFRGYTLSLVVAQPANVHALVDAAVAAGATTIKPVAKSLWGVGGTIQAPDGAIWKVATTAKKDSSPAARTVEEIVLLLGASDVVASKAFYVERGLRVGKSFGRSYVQFDTGSAPIGLGLYRHASLAKDAGVPATGSGSHRLTVNGALGEAVDPDGFIWAPAEVSAQA</sequence>
<gene>
    <name evidence="1" type="ORF">RS84_02399</name>
</gene>
<dbReference type="EMBL" id="JYJB01000009">
    <property type="protein sequence ID" value="KJL47601.1"/>
    <property type="molecule type" value="Genomic_DNA"/>
</dbReference>
<reference evidence="1 2" key="1">
    <citation type="submission" date="2015-02" db="EMBL/GenBank/DDBJ databases">
        <title>Draft genome sequences of ten Microbacterium spp. with emphasis on heavy metal contaminated environments.</title>
        <authorList>
            <person name="Corretto E."/>
        </authorList>
    </citation>
    <scope>NUCLEOTIDE SEQUENCE [LARGE SCALE GENOMIC DNA]</scope>
    <source>
        <strain evidence="1 2">SA35</strain>
    </source>
</reference>
<proteinExistence type="predicted"/>
<dbReference type="RefSeq" id="WP_045258152.1">
    <property type="nucleotide sequence ID" value="NZ_CP158847.1"/>
</dbReference>
<evidence type="ECO:0000313" key="2">
    <source>
        <dbReference type="Proteomes" id="UP000033900"/>
    </source>
</evidence>